<dbReference type="NCBIfam" id="TIGR02532">
    <property type="entry name" value="IV_pilin_GFxxxE"/>
    <property type="match status" value="1"/>
</dbReference>
<dbReference type="Proteomes" id="UP000267400">
    <property type="component" value="Unassembled WGS sequence"/>
</dbReference>
<keyword evidence="3" id="KW-1185">Reference proteome</keyword>
<feature type="transmembrane region" description="Helical" evidence="1">
    <location>
        <begin position="12"/>
        <end position="36"/>
    </location>
</feature>
<name>A0A3S0KPQ5_9GAMM</name>
<keyword evidence="1" id="KW-0812">Transmembrane</keyword>
<dbReference type="Pfam" id="PF07963">
    <property type="entry name" value="N_methyl"/>
    <property type="match status" value="1"/>
</dbReference>
<evidence type="ECO:0000256" key="1">
    <source>
        <dbReference type="SAM" id="Phobius"/>
    </source>
</evidence>
<reference evidence="2 3" key="1">
    <citation type="submission" date="2018-12" db="EMBL/GenBank/DDBJ databases">
        <authorList>
            <person name="Yu L."/>
        </authorList>
    </citation>
    <scope>NUCLEOTIDE SEQUENCE [LARGE SCALE GENOMIC DNA]</scope>
    <source>
        <strain evidence="2 3">11S</strain>
    </source>
</reference>
<keyword evidence="1" id="KW-0472">Membrane</keyword>
<dbReference type="EMBL" id="RXNS01000013">
    <property type="protein sequence ID" value="RTR01456.1"/>
    <property type="molecule type" value="Genomic_DNA"/>
</dbReference>
<dbReference type="InterPro" id="IPR012902">
    <property type="entry name" value="N_methyl_site"/>
</dbReference>
<keyword evidence="1" id="KW-1133">Transmembrane helix</keyword>
<dbReference type="RefSeq" id="WP_126485066.1">
    <property type="nucleotide sequence ID" value="NZ_RXNS01000013.1"/>
</dbReference>
<gene>
    <name evidence="2" type="ORF">EKG36_13750</name>
</gene>
<comment type="caution">
    <text evidence="2">The sequence shown here is derived from an EMBL/GenBank/DDBJ whole genome shotgun (WGS) entry which is preliminary data.</text>
</comment>
<evidence type="ECO:0000313" key="3">
    <source>
        <dbReference type="Proteomes" id="UP000267400"/>
    </source>
</evidence>
<dbReference type="AlphaFoldDB" id="A0A3S0KPQ5"/>
<sequence>MHRSKSTSQRGFSLVELMVALVVGLLITLGAFQLFLTGKQAFNHELAMAERQASLRFLVDSISYNIRSASYTDFVDGEGNVLSDSDELILSFEKDNSICPSDDVYQVKYFASDGSIKMSQSCGGAAFGSADSIVLGVGAINFYYFDSALGVRVQVTMHDDQGRLPDEVFNFRVANRSAVGKALELWGEES</sequence>
<accession>A0A3S0KPQ5</accession>
<evidence type="ECO:0000313" key="2">
    <source>
        <dbReference type="EMBL" id="RTR01456.1"/>
    </source>
</evidence>
<proteinExistence type="predicted"/>
<dbReference type="OrthoDB" id="5296662at2"/>
<dbReference type="PROSITE" id="PS00409">
    <property type="entry name" value="PROKAR_NTER_METHYL"/>
    <property type="match status" value="1"/>
</dbReference>
<protein>
    <submittedName>
        <fullName evidence="2">Prepilin-type N-terminal cleavage/methylation domain-containing protein</fullName>
    </submittedName>
</protein>
<organism evidence="2 3">
    <name type="scientific">Halomonas nitroreducens</name>
    <dbReference type="NCBI Taxonomy" id="447425"/>
    <lineage>
        <taxon>Bacteria</taxon>
        <taxon>Pseudomonadati</taxon>
        <taxon>Pseudomonadota</taxon>
        <taxon>Gammaproteobacteria</taxon>
        <taxon>Oceanospirillales</taxon>
        <taxon>Halomonadaceae</taxon>
        <taxon>Halomonas</taxon>
    </lineage>
</organism>